<gene>
    <name evidence="6" type="ORF">ACFYTF_27060</name>
</gene>
<dbReference type="Proteomes" id="UP001601444">
    <property type="component" value="Unassembled WGS sequence"/>
</dbReference>
<proteinExistence type="predicted"/>
<feature type="transmembrane region" description="Helical" evidence="5">
    <location>
        <begin position="94"/>
        <end position="115"/>
    </location>
</feature>
<evidence type="ECO:0000313" key="7">
    <source>
        <dbReference type="Proteomes" id="UP001601444"/>
    </source>
</evidence>
<dbReference type="RefSeq" id="WP_387702843.1">
    <property type="nucleotide sequence ID" value="NZ_JBIAMX010000021.1"/>
</dbReference>
<dbReference type="InterPro" id="IPR032808">
    <property type="entry name" value="DoxX"/>
</dbReference>
<feature type="transmembrane region" description="Helical" evidence="5">
    <location>
        <begin position="43"/>
        <end position="64"/>
    </location>
</feature>
<protein>
    <submittedName>
        <fullName evidence="6">DoxX family protein</fullName>
    </submittedName>
</protein>
<evidence type="ECO:0000256" key="2">
    <source>
        <dbReference type="ARBA" id="ARBA00022692"/>
    </source>
</evidence>
<dbReference type="Pfam" id="PF13564">
    <property type="entry name" value="DoxX_2"/>
    <property type="match status" value="1"/>
</dbReference>
<name>A0ABW6PVN9_9NOCA</name>
<evidence type="ECO:0000256" key="5">
    <source>
        <dbReference type="SAM" id="Phobius"/>
    </source>
</evidence>
<evidence type="ECO:0000313" key="6">
    <source>
        <dbReference type="EMBL" id="MFF0546501.1"/>
    </source>
</evidence>
<reference evidence="6 7" key="1">
    <citation type="submission" date="2024-10" db="EMBL/GenBank/DDBJ databases">
        <title>The Natural Products Discovery Center: Release of the First 8490 Sequenced Strains for Exploring Actinobacteria Biosynthetic Diversity.</title>
        <authorList>
            <person name="Kalkreuter E."/>
            <person name="Kautsar S.A."/>
            <person name="Yang D."/>
            <person name="Bader C.D."/>
            <person name="Teijaro C.N."/>
            <person name="Fluegel L."/>
            <person name="Davis C.M."/>
            <person name="Simpson J.R."/>
            <person name="Lauterbach L."/>
            <person name="Steele A.D."/>
            <person name="Gui C."/>
            <person name="Meng S."/>
            <person name="Li G."/>
            <person name="Viehrig K."/>
            <person name="Ye F."/>
            <person name="Su P."/>
            <person name="Kiefer A.F."/>
            <person name="Nichols A."/>
            <person name="Cepeda A.J."/>
            <person name="Yan W."/>
            <person name="Fan B."/>
            <person name="Jiang Y."/>
            <person name="Adhikari A."/>
            <person name="Zheng C.-J."/>
            <person name="Schuster L."/>
            <person name="Cowan T.M."/>
            <person name="Smanski M.J."/>
            <person name="Chevrette M.G."/>
            <person name="De Carvalho L.P.S."/>
            <person name="Shen B."/>
        </authorList>
    </citation>
    <scope>NUCLEOTIDE SEQUENCE [LARGE SCALE GENOMIC DNA]</scope>
    <source>
        <strain evidence="6 7">NPDC004045</strain>
    </source>
</reference>
<accession>A0ABW6PVN9</accession>
<comment type="caution">
    <text evidence="6">The sequence shown here is derived from an EMBL/GenBank/DDBJ whole genome shotgun (WGS) entry which is preliminary data.</text>
</comment>
<organism evidence="6 7">
    <name type="scientific">Nocardia thailandica</name>
    <dbReference type="NCBI Taxonomy" id="257275"/>
    <lineage>
        <taxon>Bacteria</taxon>
        <taxon>Bacillati</taxon>
        <taxon>Actinomycetota</taxon>
        <taxon>Actinomycetes</taxon>
        <taxon>Mycobacteriales</taxon>
        <taxon>Nocardiaceae</taxon>
        <taxon>Nocardia</taxon>
    </lineage>
</organism>
<feature type="transmembrane region" description="Helical" evidence="5">
    <location>
        <begin position="69"/>
        <end position="88"/>
    </location>
</feature>
<sequence length="116" mass="11723">MNLTVLVITSLLAFAVAGSAIATLAHQPKLVAIVAAIGFPTRYLPLLGAIKLAAALGLSAGLLYPPLGIAAALGLVVYFTAALGMHIHARHREIAPAVVFLALSIATSALMISAAT</sequence>
<dbReference type="EMBL" id="JBIAMX010000021">
    <property type="protein sequence ID" value="MFF0546501.1"/>
    <property type="molecule type" value="Genomic_DNA"/>
</dbReference>
<evidence type="ECO:0000256" key="1">
    <source>
        <dbReference type="ARBA" id="ARBA00004141"/>
    </source>
</evidence>
<evidence type="ECO:0000256" key="3">
    <source>
        <dbReference type="ARBA" id="ARBA00022989"/>
    </source>
</evidence>
<comment type="subcellular location">
    <subcellularLocation>
        <location evidence="1">Membrane</location>
        <topology evidence="1">Multi-pass membrane protein</topology>
    </subcellularLocation>
</comment>
<keyword evidence="2 5" id="KW-0812">Transmembrane</keyword>
<keyword evidence="7" id="KW-1185">Reference proteome</keyword>
<evidence type="ECO:0000256" key="4">
    <source>
        <dbReference type="ARBA" id="ARBA00023136"/>
    </source>
</evidence>
<keyword evidence="4 5" id="KW-0472">Membrane</keyword>
<keyword evidence="3 5" id="KW-1133">Transmembrane helix</keyword>